<evidence type="ECO:0000256" key="2">
    <source>
        <dbReference type="ARBA" id="ARBA00012438"/>
    </source>
</evidence>
<keyword evidence="5 8" id="KW-0812">Transmembrane</keyword>
<dbReference type="SUPFAM" id="SSF55874">
    <property type="entry name" value="ATPase domain of HSP90 chaperone/DNA topoisomerase II/histidine kinase"/>
    <property type="match status" value="1"/>
</dbReference>
<dbReference type="InterPro" id="IPR005467">
    <property type="entry name" value="His_kinase_dom"/>
</dbReference>
<keyword evidence="8" id="KW-0472">Membrane</keyword>
<evidence type="ECO:0000259" key="9">
    <source>
        <dbReference type="PROSITE" id="PS50109"/>
    </source>
</evidence>
<dbReference type="AlphaFoldDB" id="A0A5S5DYN5"/>
<feature type="transmembrane region" description="Helical" evidence="8">
    <location>
        <begin position="12"/>
        <end position="30"/>
    </location>
</feature>
<dbReference type="PANTHER" id="PTHR45436">
    <property type="entry name" value="SENSOR HISTIDINE KINASE YKOH"/>
    <property type="match status" value="1"/>
</dbReference>
<evidence type="ECO:0000256" key="4">
    <source>
        <dbReference type="ARBA" id="ARBA00022679"/>
    </source>
</evidence>
<dbReference type="CDD" id="cd00082">
    <property type="entry name" value="HisKA"/>
    <property type="match status" value="1"/>
</dbReference>
<evidence type="ECO:0000313" key="10">
    <source>
        <dbReference type="EMBL" id="TYP99882.1"/>
    </source>
</evidence>
<proteinExistence type="predicted"/>
<keyword evidence="3" id="KW-0597">Phosphoprotein</keyword>
<dbReference type="InterPro" id="IPR003661">
    <property type="entry name" value="HisK_dim/P_dom"/>
</dbReference>
<dbReference type="Proteomes" id="UP000323136">
    <property type="component" value="Unassembled WGS sequence"/>
</dbReference>
<dbReference type="SUPFAM" id="SSF47384">
    <property type="entry name" value="Homodimeric domain of signal transducing histidine kinase"/>
    <property type="match status" value="1"/>
</dbReference>
<evidence type="ECO:0000256" key="6">
    <source>
        <dbReference type="ARBA" id="ARBA00022777"/>
    </source>
</evidence>
<dbReference type="InterPro" id="IPR036097">
    <property type="entry name" value="HisK_dim/P_sf"/>
</dbReference>
<evidence type="ECO:0000256" key="7">
    <source>
        <dbReference type="ARBA" id="ARBA00022989"/>
    </source>
</evidence>
<name>A0A5S5DYN5_9FLAO</name>
<comment type="catalytic activity">
    <reaction evidence="1">
        <text>ATP + protein L-histidine = ADP + protein N-phospho-L-histidine.</text>
        <dbReference type="EC" id="2.7.13.3"/>
    </reaction>
</comment>
<dbReference type="Pfam" id="PF02518">
    <property type="entry name" value="HATPase_c"/>
    <property type="match status" value="1"/>
</dbReference>
<feature type="domain" description="Histidine kinase" evidence="9">
    <location>
        <begin position="219"/>
        <end position="425"/>
    </location>
</feature>
<dbReference type="SMART" id="SM00388">
    <property type="entry name" value="HisKA"/>
    <property type="match status" value="1"/>
</dbReference>
<feature type="transmembrane region" description="Helical" evidence="8">
    <location>
        <begin position="134"/>
        <end position="156"/>
    </location>
</feature>
<dbReference type="EMBL" id="VNIA01000001">
    <property type="protein sequence ID" value="TYP99882.1"/>
    <property type="molecule type" value="Genomic_DNA"/>
</dbReference>
<keyword evidence="6 10" id="KW-0418">Kinase</keyword>
<keyword evidence="7 8" id="KW-1133">Transmembrane helix</keyword>
<evidence type="ECO:0000256" key="5">
    <source>
        <dbReference type="ARBA" id="ARBA00022692"/>
    </source>
</evidence>
<dbReference type="SMART" id="SM00387">
    <property type="entry name" value="HATPase_c"/>
    <property type="match status" value="1"/>
</dbReference>
<dbReference type="Gene3D" id="3.30.565.10">
    <property type="entry name" value="Histidine kinase-like ATPase, C-terminal domain"/>
    <property type="match status" value="1"/>
</dbReference>
<keyword evidence="11" id="KW-1185">Reference proteome</keyword>
<dbReference type="RefSeq" id="WP_148868582.1">
    <property type="nucleotide sequence ID" value="NZ_VNIA01000001.1"/>
</dbReference>
<dbReference type="Pfam" id="PF00512">
    <property type="entry name" value="HisKA"/>
    <property type="match status" value="1"/>
</dbReference>
<dbReference type="InterPro" id="IPR036890">
    <property type="entry name" value="HATPase_C_sf"/>
</dbReference>
<sequence length="432" mass="50411">MKLLRFTNQYYFIGLLIASLVGSVLAFYITKYNINEGFNQKLYAEKEQLIHELNEFDELLSTYTLNIGDKINIKKVDEDPRIETFIKDTVMYSTYEKNNLNHRQILFSEKIKENYYIISITKSLLSQENLIKDVLEIIFVIIILLFLTMVLLANIVSKIVWKPFYDTLFQLRSYNIKKSESLKLLPTKVLEFNELNTTIENMTFQVEKDYKLLREYTENVSHEIQTPLAIIKNKIELLLQDQTLNEEHLITLAQLHQSTGRLSRLSKNLSILTKIENNQFVENTEIYLADYIKERIEDFEELLILKDIELTTKFKDNPKLLLNETLAYLLFNNLISNAIKHNIKGGGIAIEITDKSFVITNTGKPLIVSKVELFNRFVKSTNSSESTGLGLSMVKKIISFYNFYIAYKNEDNLHVITVLFIKKNILNTKNIF</sequence>
<reference evidence="10 11" key="1">
    <citation type="submission" date="2019-07" db="EMBL/GenBank/DDBJ databases">
        <title>Genomic Encyclopedia of Type Strains, Phase IV (KMG-IV): sequencing the most valuable type-strain genomes for metagenomic binning, comparative biology and taxonomic classification.</title>
        <authorList>
            <person name="Goeker M."/>
        </authorList>
    </citation>
    <scope>NUCLEOTIDE SEQUENCE [LARGE SCALE GENOMIC DNA]</scope>
    <source>
        <strain evidence="10 11">DSM 18961</strain>
    </source>
</reference>
<dbReference type="EC" id="2.7.13.3" evidence="2"/>
<evidence type="ECO:0000256" key="8">
    <source>
        <dbReference type="SAM" id="Phobius"/>
    </source>
</evidence>
<evidence type="ECO:0000256" key="3">
    <source>
        <dbReference type="ARBA" id="ARBA00022553"/>
    </source>
</evidence>
<dbReference type="CDD" id="cd00075">
    <property type="entry name" value="HATPase"/>
    <property type="match status" value="1"/>
</dbReference>
<keyword evidence="4" id="KW-0808">Transferase</keyword>
<evidence type="ECO:0000256" key="1">
    <source>
        <dbReference type="ARBA" id="ARBA00000085"/>
    </source>
</evidence>
<dbReference type="GO" id="GO:0000155">
    <property type="term" value="F:phosphorelay sensor kinase activity"/>
    <property type="evidence" value="ECO:0007669"/>
    <property type="project" value="InterPro"/>
</dbReference>
<organism evidence="10 11">
    <name type="scientific">Tenacibaculum adriaticum</name>
    <dbReference type="NCBI Taxonomy" id="413713"/>
    <lineage>
        <taxon>Bacteria</taxon>
        <taxon>Pseudomonadati</taxon>
        <taxon>Bacteroidota</taxon>
        <taxon>Flavobacteriia</taxon>
        <taxon>Flavobacteriales</taxon>
        <taxon>Flavobacteriaceae</taxon>
        <taxon>Tenacibaculum</taxon>
    </lineage>
</organism>
<dbReference type="PROSITE" id="PS50109">
    <property type="entry name" value="HIS_KIN"/>
    <property type="match status" value="1"/>
</dbReference>
<dbReference type="GO" id="GO:0005886">
    <property type="term" value="C:plasma membrane"/>
    <property type="evidence" value="ECO:0007669"/>
    <property type="project" value="TreeGrafter"/>
</dbReference>
<accession>A0A5S5DYN5</accession>
<comment type="caution">
    <text evidence="10">The sequence shown here is derived from an EMBL/GenBank/DDBJ whole genome shotgun (WGS) entry which is preliminary data.</text>
</comment>
<dbReference type="Gene3D" id="1.10.287.130">
    <property type="match status" value="1"/>
</dbReference>
<dbReference type="OrthoDB" id="9808408at2"/>
<gene>
    <name evidence="10" type="ORF">C7447_101489</name>
</gene>
<dbReference type="InterPro" id="IPR050428">
    <property type="entry name" value="TCS_sensor_his_kinase"/>
</dbReference>
<evidence type="ECO:0000313" key="11">
    <source>
        <dbReference type="Proteomes" id="UP000323136"/>
    </source>
</evidence>
<protein>
    <recommendedName>
        <fullName evidence="2">histidine kinase</fullName>
        <ecNumber evidence="2">2.7.13.3</ecNumber>
    </recommendedName>
</protein>
<dbReference type="PANTHER" id="PTHR45436:SF5">
    <property type="entry name" value="SENSOR HISTIDINE KINASE TRCS"/>
    <property type="match status" value="1"/>
</dbReference>
<dbReference type="InterPro" id="IPR003594">
    <property type="entry name" value="HATPase_dom"/>
</dbReference>